<keyword evidence="2" id="KW-1185">Reference proteome</keyword>
<evidence type="ECO:0000313" key="2">
    <source>
        <dbReference type="Proteomes" id="UP001568698"/>
    </source>
</evidence>
<gene>
    <name evidence="1" type="ORF">AB6M95_09660</name>
</gene>
<accession>A0ABV4K230</accession>
<comment type="caution">
    <text evidence="1">The sequence shown here is derived from an EMBL/GenBank/DDBJ whole genome shotgun (WGS) entry which is preliminary data.</text>
</comment>
<dbReference type="Proteomes" id="UP001568698">
    <property type="component" value="Unassembled WGS sequence"/>
</dbReference>
<proteinExistence type="predicted"/>
<protein>
    <submittedName>
        <fullName evidence="1">Uncharacterized protein</fullName>
    </submittedName>
</protein>
<organism evidence="1 2">
    <name type="scientific">Pseudodesulfovibrio karagichevae</name>
    <dbReference type="NCBI Taxonomy" id="3239305"/>
    <lineage>
        <taxon>Bacteria</taxon>
        <taxon>Pseudomonadati</taxon>
        <taxon>Thermodesulfobacteriota</taxon>
        <taxon>Desulfovibrionia</taxon>
        <taxon>Desulfovibrionales</taxon>
        <taxon>Desulfovibrionaceae</taxon>
    </lineage>
</organism>
<name>A0ABV4K230_9BACT</name>
<dbReference type="EMBL" id="JBGLYH010000023">
    <property type="protein sequence ID" value="MEZ7197012.1"/>
    <property type="molecule type" value="Genomic_DNA"/>
</dbReference>
<reference evidence="1 2" key="1">
    <citation type="submission" date="2024-08" db="EMBL/GenBank/DDBJ databases">
        <title>Sulfate-reducing bacteria isolated from formation water of the oil field in Kazakhstan and description of Pseudodesulfovibrio sp.</title>
        <authorList>
            <person name="Bidzhieva S.K."/>
            <person name="Tourova T.P."/>
            <person name="Grouzdev D.S."/>
            <person name="Beletsky A.V."/>
            <person name="Sokolova D.S."/>
            <person name="Samigullina S.R."/>
            <person name="Poltaraus A.B."/>
            <person name="Avtukh A.N."/>
            <person name="Tereshina V.M."/>
            <person name="Zhaparov N.S."/>
            <person name="Mardanov A.V."/>
            <person name="Nazina T.N."/>
        </authorList>
    </citation>
    <scope>NUCLEOTIDE SEQUENCE [LARGE SCALE GENOMIC DNA]</scope>
    <source>
        <strain evidence="1 2">9FUS</strain>
    </source>
</reference>
<sequence length="92" mass="10246">MSDDITLSERDLDAAMSSEYMKVPPKTGIFRGARFSLSTKVGGRMQLVQVVCKGEPYERTLGKGKKALYVEVYGYGVRKAVNVKKLQEVQRG</sequence>
<dbReference type="RefSeq" id="WP_371386531.1">
    <property type="nucleotide sequence ID" value="NZ_JBGLYH010000023.1"/>
</dbReference>
<evidence type="ECO:0000313" key="1">
    <source>
        <dbReference type="EMBL" id="MEZ7197012.1"/>
    </source>
</evidence>